<dbReference type="EMBL" id="JACHWZ010000007">
    <property type="protein sequence ID" value="MBB3060974.1"/>
    <property type="molecule type" value="Genomic_DNA"/>
</dbReference>
<evidence type="ECO:0000313" key="2">
    <source>
        <dbReference type="EMBL" id="MBB3060974.1"/>
    </source>
</evidence>
<accession>A0A7W4ZA51</accession>
<keyword evidence="1" id="KW-0812">Transmembrane</keyword>
<reference evidence="2 3" key="1">
    <citation type="submission" date="2020-08" db="EMBL/GenBank/DDBJ databases">
        <title>Genomic Encyclopedia of Type Strains, Phase III (KMG-III): the genomes of soil and plant-associated and newly described type strains.</title>
        <authorList>
            <person name="Whitman W."/>
        </authorList>
    </citation>
    <scope>NUCLEOTIDE SEQUENCE [LARGE SCALE GENOMIC DNA]</scope>
    <source>
        <strain evidence="2 3">CECT 8799</strain>
    </source>
</reference>
<name>A0A7W4ZA51_9GAMM</name>
<keyword evidence="3" id="KW-1185">Reference proteome</keyword>
<proteinExistence type="predicted"/>
<feature type="transmembrane region" description="Helical" evidence="1">
    <location>
        <begin position="6"/>
        <end position="28"/>
    </location>
</feature>
<sequence>MWDETVWEELAQAFCLLLIIEGLLPFLYPERWRRLVQRLATVDNRSLRTAGLVSMLAGLALLYLLR</sequence>
<evidence type="ECO:0008006" key="4">
    <source>
        <dbReference type="Google" id="ProtNLM"/>
    </source>
</evidence>
<comment type="caution">
    <text evidence="2">The sequence shown here is derived from an EMBL/GenBank/DDBJ whole genome shotgun (WGS) entry which is preliminary data.</text>
</comment>
<evidence type="ECO:0000256" key="1">
    <source>
        <dbReference type="SAM" id="Phobius"/>
    </source>
</evidence>
<organism evidence="2 3">
    <name type="scientific">Microbulbifer rhizosphaerae</name>
    <dbReference type="NCBI Taxonomy" id="1562603"/>
    <lineage>
        <taxon>Bacteria</taxon>
        <taxon>Pseudomonadati</taxon>
        <taxon>Pseudomonadota</taxon>
        <taxon>Gammaproteobacteria</taxon>
        <taxon>Cellvibrionales</taxon>
        <taxon>Microbulbiferaceae</taxon>
        <taxon>Microbulbifer</taxon>
    </lineage>
</organism>
<protein>
    <recommendedName>
        <fullName evidence="4">DUF2065 domain-containing protein</fullName>
    </recommendedName>
</protein>
<feature type="transmembrane region" description="Helical" evidence="1">
    <location>
        <begin position="49"/>
        <end position="65"/>
    </location>
</feature>
<dbReference type="InterPro" id="IPR019201">
    <property type="entry name" value="DUF2065"/>
</dbReference>
<evidence type="ECO:0000313" key="3">
    <source>
        <dbReference type="Proteomes" id="UP000535937"/>
    </source>
</evidence>
<dbReference type="AlphaFoldDB" id="A0A7W4ZA51"/>
<dbReference type="Pfam" id="PF09838">
    <property type="entry name" value="DUF2065"/>
    <property type="match status" value="1"/>
</dbReference>
<keyword evidence="1" id="KW-1133">Transmembrane helix</keyword>
<gene>
    <name evidence="2" type="ORF">FHS09_001804</name>
</gene>
<dbReference type="Proteomes" id="UP000535937">
    <property type="component" value="Unassembled WGS sequence"/>
</dbReference>
<keyword evidence="1" id="KW-0472">Membrane</keyword>
<dbReference type="PANTHER" id="PTHR38602">
    <property type="entry name" value="INNER MEMBRANE PROTEIN-RELATED"/>
    <property type="match status" value="1"/>
</dbReference>
<dbReference type="PANTHER" id="PTHR38602:SF1">
    <property type="entry name" value="INNER MEMBRANE PROTEIN"/>
    <property type="match status" value="1"/>
</dbReference>